<organism evidence="5 6">
    <name type="scientific">Paenibacillus oenotherae</name>
    <dbReference type="NCBI Taxonomy" id="1435645"/>
    <lineage>
        <taxon>Bacteria</taxon>
        <taxon>Bacillati</taxon>
        <taxon>Bacillota</taxon>
        <taxon>Bacilli</taxon>
        <taxon>Bacillales</taxon>
        <taxon>Paenibacillaceae</taxon>
        <taxon>Paenibacillus</taxon>
    </lineage>
</organism>
<proteinExistence type="predicted"/>
<dbReference type="InterPro" id="IPR036388">
    <property type="entry name" value="WH-like_DNA-bd_sf"/>
</dbReference>
<accession>A0ABS7D1L4</accession>
<dbReference type="Gene3D" id="1.10.10.10">
    <property type="entry name" value="Winged helix-like DNA-binding domain superfamily/Winged helix DNA-binding domain"/>
    <property type="match status" value="1"/>
</dbReference>
<dbReference type="InterPro" id="IPR000835">
    <property type="entry name" value="HTH_MarR-typ"/>
</dbReference>
<dbReference type="EMBL" id="JAHZIJ010000001">
    <property type="protein sequence ID" value="MBW7473819.1"/>
    <property type="molecule type" value="Genomic_DNA"/>
</dbReference>
<dbReference type="SUPFAM" id="SSF46785">
    <property type="entry name" value="Winged helix' DNA-binding domain"/>
    <property type="match status" value="1"/>
</dbReference>
<dbReference type="PANTHER" id="PTHR42756:SF1">
    <property type="entry name" value="TRANSCRIPTIONAL REPRESSOR OF EMRAB OPERON"/>
    <property type="match status" value="1"/>
</dbReference>
<dbReference type="Proteomes" id="UP000812277">
    <property type="component" value="Unassembled WGS sequence"/>
</dbReference>
<dbReference type="InterPro" id="IPR036390">
    <property type="entry name" value="WH_DNA-bd_sf"/>
</dbReference>
<evidence type="ECO:0000256" key="3">
    <source>
        <dbReference type="ARBA" id="ARBA00023163"/>
    </source>
</evidence>
<comment type="caution">
    <text evidence="5">The sequence shown here is derived from an EMBL/GenBank/DDBJ whole genome shotgun (WGS) entry which is preliminary data.</text>
</comment>
<gene>
    <name evidence="5" type="ORF">K0T92_03555</name>
</gene>
<dbReference type="SMART" id="SM00347">
    <property type="entry name" value="HTH_MARR"/>
    <property type="match status" value="1"/>
</dbReference>
<dbReference type="PRINTS" id="PR00598">
    <property type="entry name" value="HTHMARR"/>
</dbReference>
<evidence type="ECO:0000313" key="6">
    <source>
        <dbReference type="Proteomes" id="UP000812277"/>
    </source>
</evidence>
<sequence length="150" mass="17321">MTNERQQEIFALERVFIQVKRRMDCEWNKENIGLTAIQGRILIRLFEDGPQKASVLAEKLYITAGAVTGIADKLLDMGLIERERDMDDRRVVYLVLVEQGRELVEKLRAKRAAIMDMMFAGLSTEDVSELTRIFNQIITNMDEANVEEKK</sequence>
<keyword evidence="6" id="KW-1185">Reference proteome</keyword>
<keyword evidence="3" id="KW-0804">Transcription</keyword>
<dbReference type="PROSITE" id="PS50995">
    <property type="entry name" value="HTH_MARR_2"/>
    <property type="match status" value="1"/>
</dbReference>
<protein>
    <submittedName>
        <fullName evidence="5">MarR family transcriptional regulator</fullName>
    </submittedName>
</protein>
<evidence type="ECO:0000256" key="2">
    <source>
        <dbReference type="ARBA" id="ARBA00023125"/>
    </source>
</evidence>
<feature type="domain" description="HTH marR-type" evidence="4">
    <location>
        <begin position="5"/>
        <end position="139"/>
    </location>
</feature>
<keyword evidence="2" id="KW-0238">DNA-binding</keyword>
<reference evidence="5 6" key="1">
    <citation type="submission" date="2021-07" db="EMBL/GenBank/DDBJ databases">
        <title>Paenibacillus radiodurans sp. nov., isolated from the southeastern edge of Tengger Desert.</title>
        <authorList>
            <person name="Zhang G."/>
        </authorList>
    </citation>
    <scope>NUCLEOTIDE SEQUENCE [LARGE SCALE GENOMIC DNA]</scope>
    <source>
        <strain evidence="5 6">DT7-4</strain>
    </source>
</reference>
<keyword evidence="1" id="KW-0805">Transcription regulation</keyword>
<evidence type="ECO:0000259" key="4">
    <source>
        <dbReference type="PROSITE" id="PS50995"/>
    </source>
</evidence>
<evidence type="ECO:0000256" key="1">
    <source>
        <dbReference type="ARBA" id="ARBA00023015"/>
    </source>
</evidence>
<dbReference type="PANTHER" id="PTHR42756">
    <property type="entry name" value="TRANSCRIPTIONAL REGULATOR, MARR"/>
    <property type="match status" value="1"/>
</dbReference>
<dbReference type="Pfam" id="PF01047">
    <property type="entry name" value="MarR"/>
    <property type="match status" value="1"/>
</dbReference>
<name>A0ABS7D1L4_9BACL</name>
<dbReference type="RefSeq" id="WP_219871014.1">
    <property type="nucleotide sequence ID" value="NZ_JAHZIJ010000001.1"/>
</dbReference>
<evidence type="ECO:0000313" key="5">
    <source>
        <dbReference type="EMBL" id="MBW7473819.1"/>
    </source>
</evidence>